<dbReference type="InterPro" id="IPR050352">
    <property type="entry name" value="ABCG_transporters"/>
</dbReference>
<dbReference type="GO" id="GO:0005524">
    <property type="term" value="F:ATP binding"/>
    <property type="evidence" value="ECO:0007669"/>
    <property type="project" value="InterPro"/>
</dbReference>
<keyword evidence="6 8" id="KW-0472">Membrane</keyword>
<evidence type="ECO:0000256" key="8">
    <source>
        <dbReference type="SAM" id="Phobius"/>
    </source>
</evidence>
<dbReference type="Gene3D" id="3.40.50.300">
    <property type="entry name" value="P-loop containing nucleotide triphosphate hydrolases"/>
    <property type="match status" value="1"/>
</dbReference>
<evidence type="ECO:0000256" key="7">
    <source>
        <dbReference type="SAM" id="MobiDB-lite"/>
    </source>
</evidence>
<reference evidence="11" key="1">
    <citation type="submission" date="2024-02" db="UniProtKB">
        <authorList>
            <consortium name="WormBaseParasite"/>
        </authorList>
    </citation>
    <scope>IDENTIFICATION</scope>
</reference>
<evidence type="ECO:0000256" key="2">
    <source>
        <dbReference type="ARBA" id="ARBA00005814"/>
    </source>
</evidence>
<evidence type="ECO:0000259" key="9">
    <source>
        <dbReference type="PROSITE" id="PS50893"/>
    </source>
</evidence>
<keyword evidence="10" id="KW-1185">Reference proteome</keyword>
<name>A0AAF3F559_9BILA</name>
<dbReference type="InterPro" id="IPR003439">
    <property type="entry name" value="ABC_transporter-like_ATP-bd"/>
</dbReference>
<dbReference type="GO" id="GO:0005886">
    <property type="term" value="C:plasma membrane"/>
    <property type="evidence" value="ECO:0007669"/>
    <property type="project" value="TreeGrafter"/>
</dbReference>
<dbReference type="WBParaSite" id="MBELARI_LOCUS21631">
    <property type="protein sequence ID" value="MBELARI_LOCUS21631"/>
    <property type="gene ID" value="MBELARI_LOCUS21631"/>
</dbReference>
<feature type="domain" description="ABC transporter" evidence="9">
    <location>
        <begin position="100"/>
        <end position="348"/>
    </location>
</feature>
<feature type="compositionally biased region" description="Polar residues" evidence="7">
    <location>
        <begin position="12"/>
        <end position="23"/>
    </location>
</feature>
<keyword evidence="3" id="KW-0813">Transport</keyword>
<feature type="transmembrane region" description="Helical" evidence="8">
    <location>
        <begin position="515"/>
        <end position="536"/>
    </location>
</feature>
<feature type="transmembrane region" description="Helical" evidence="8">
    <location>
        <begin position="434"/>
        <end position="451"/>
    </location>
</feature>
<proteinExistence type="inferred from homology"/>
<dbReference type="Pfam" id="PF01061">
    <property type="entry name" value="ABC2_membrane"/>
    <property type="match status" value="1"/>
</dbReference>
<feature type="transmembrane region" description="Helical" evidence="8">
    <location>
        <begin position="548"/>
        <end position="567"/>
    </location>
</feature>
<dbReference type="InterPro" id="IPR027417">
    <property type="entry name" value="P-loop_NTPase"/>
</dbReference>
<dbReference type="GO" id="GO:0016887">
    <property type="term" value="F:ATP hydrolysis activity"/>
    <property type="evidence" value="ECO:0007669"/>
    <property type="project" value="InterPro"/>
</dbReference>
<evidence type="ECO:0000313" key="10">
    <source>
        <dbReference type="Proteomes" id="UP000887575"/>
    </source>
</evidence>
<dbReference type="Proteomes" id="UP000887575">
    <property type="component" value="Unassembled WGS sequence"/>
</dbReference>
<organism evidence="10 11">
    <name type="scientific">Mesorhabditis belari</name>
    <dbReference type="NCBI Taxonomy" id="2138241"/>
    <lineage>
        <taxon>Eukaryota</taxon>
        <taxon>Metazoa</taxon>
        <taxon>Ecdysozoa</taxon>
        <taxon>Nematoda</taxon>
        <taxon>Chromadorea</taxon>
        <taxon>Rhabditida</taxon>
        <taxon>Rhabditina</taxon>
        <taxon>Rhabditomorpha</taxon>
        <taxon>Rhabditoidea</taxon>
        <taxon>Rhabditidae</taxon>
        <taxon>Mesorhabditinae</taxon>
        <taxon>Mesorhabditis</taxon>
    </lineage>
</organism>
<comment type="similarity">
    <text evidence="2">Belongs to the ABC transporter superfamily. ABCG family. Eye pigment precursor importer (TC 3.A.1.204) subfamily.</text>
</comment>
<accession>A0AAF3F559</accession>
<dbReference type="SUPFAM" id="SSF52540">
    <property type="entry name" value="P-loop containing nucleoside triphosphate hydrolases"/>
    <property type="match status" value="1"/>
</dbReference>
<comment type="subcellular location">
    <subcellularLocation>
        <location evidence="1">Membrane</location>
        <topology evidence="1">Multi-pass membrane protein</topology>
    </subcellularLocation>
</comment>
<feature type="transmembrane region" description="Helical" evidence="8">
    <location>
        <begin position="726"/>
        <end position="748"/>
    </location>
</feature>
<protein>
    <recommendedName>
        <fullName evidence="9">ABC transporter domain-containing protein</fullName>
    </recommendedName>
</protein>
<feature type="transmembrane region" description="Helical" evidence="8">
    <location>
        <begin position="579"/>
        <end position="600"/>
    </location>
</feature>
<evidence type="ECO:0000256" key="5">
    <source>
        <dbReference type="ARBA" id="ARBA00022989"/>
    </source>
</evidence>
<feature type="transmembrane region" description="Helical" evidence="8">
    <location>
        <begin position="463"/>
        <end position="482"/>
    </location>
</feature>
<keyword evidence="4 8" id="KW-0812">Transmembrane</keyword>
<evidence type="ECO:0000256" key="4">
    <source>
        <dbReference type="ARBA" id="ARBA00022692"/>
    </source>
</evidence>
<dbReference type="Pfam" id="PF00005">
    <property type="entry name" value="ABC_tran"/>
    <property type="match status" value="1"/>
</dbReference>
<evidence type="ECO:0000256" key="3">
    <source>
        <dbReference type="ARBA" id="ARBA00022448"/>
    </source>
</evidence>
<evidence type="ECO:0000313" key="11">
    <source>
        <dbReference type="WBParaSite" id="MBELARI_LOCUS21631"/>
    </source>
</evidence>
<evidence type="ECO:0000256" key="6">
    <source>
        <dbReference type="ARBA" id="ARBA00023136"/>
    </source>
</evidence>
<dbReference type="PANTHER" id="PTHR48041">
    <property type="entry name" value="ABC TRANSPORTER G FAMILY MEMBER 28"/>
    <property type="match status" value="1"/>
</dbReference>
<keyword evidence="5 8" id="KW-1133">Transmembrane helix</keyword>
<dbReference type="PROSITE" id="PS50893">
    <property type="entry name" value="ABC_TRANSPORTER_2"/>
    <property type="match status" value="1"/>
</dbReference>
<dbReference type="InterPro" id="IPR013525">
    <property type="entry name" value="ABC2_TM"/>
</dbReference>
<sequence>MGRRIRSDWDISGNSPLRTTSAGTEPRTLETHYAESEIQNLHPSNHLFFGSLRHNSHYFPIEELPNAPTRAIHRPTRFNYLKYAKASEISRNRLQDGPHLSLKHLSFALDLRSKLDKFCLRSSKLLPTLHDITLDLRGGEAMAIMYTNEHEVRTLLKLFTSKHQEKGRFRGEISLNGHPFTLKQLARRSAHVSLDEPTFELTVKQYLKFTSSLKKPATSAFKVDNMIDQLIQTLALSPYKNELIRGLTEAERQRVKVAAAVLKDTDILFVDNITKELEIYDVAFIVDYLRDWATKLNRIVLMAISPPSIEILTMFQKASILASGRFLYADSSNRLIPYFERHNFPCPTLKNPCDYYVDLVTHDHLSAESSKESTARIRFLSDLWKRERAESMQTTVKNVSPPMNDANFLQTMLILYKRNHWIFLNSPFLYLREPLSALFISTIFGLIFYDLKSDKRGGIEDRFGFVGSMLCFMTLFIGWINISTVHKERDFTSEDLHNRLFSAQINVFIKFLFDIPLAMVTGFSSSFPALLLSGTLDPLILLDLESTLHQLILPILLTVHLEFWRLLAWNLAYLMEKRLPASILFGFLLLASVLSSGLLIRSEDQGKLFKTLRSFTPTFLIANPFLEILFFQNSQLHIWFGKNMQGNLSKELIFDCDKHNILAAKIKEIPIYTVSNCARIRGTHALYSAGFIPFSVQDVSTLQLETKNIESSLFSHDPNKPSNIELSFVIACFLFLFQFLCLLFTSSLKHHARPKKLFKSR</sequence>
<dbReference type="AlphaFoldDB" id="A0AAF3F559"/>
<evidence type="ECO:0000256" key="1">
    <source>
        <dbReference type="ARBA" id="ARBA00004141"/>
    </source>
</evidence>
<dbReference type="GO" id="GO:0140359">
    <property type="term" value="F:ABC-type transporter activity"/>
    <property type="evidence" value="ECO:0007669"/>
    <property type="project" value="InterPro"/>
</dbReference>
<feature type="region of interest" description="Disordered" evidence="7">
    <location>
        <begin position="1"/>
        <end position="26"/>
    </location>
</feature>
<dbReference type="PANTHER" id="PTHR48041:SF89">
    <property type="entry name" value="FI03229P"/>
    <property type="match status" value="1"/>
</dbReference>